<evidence type="ECO:0000313" key="3">
    <source>
        <dbReference type="EMBL" id="SDF81583.1"/>
    </source>
</evidence>
<dbReference type="EMBL" id="LT629690">
    <property type="protein sequence ID" value="SDF81583.1"/>
    <property type="molecule type" value="Genomic_DNA"/>
</dbReference>
<dbReference type="Proteomes" id="UP000182427">
    <property type="component" value="Chromosome I"/>
</dbReference>
<dbReference type="GO" id="GO:0000271">
    <property type="term" value="P:polysaccharide biosynthetic process"/>
    <property type="evidence" value="ECO:0007669"/>
    <property type="project" value="TreeGrafter"/>
</dbReference>
<dbReference type="RefSeq" id="WP_083346199.1">
    <property type="nucleotide sequence ID" value="NZ_LT629690.1"/>
</dbReference>
<name>A0A1G7P5Q0_9BACT</name>
<feature type="transmembrane region" description="Helical" evidence="1">
    <location>
        <begin position="174"/>
        <end position="192"/>
    </location>
</feature>
<sequence>MTNRGSGTSATPVGRRSGYLPSLDGWRALAILWVILAHDQLSLPLYWRQLLNETGDRGVSLFFALSGMLICGRLLREESEAGFISLKGFYLRRLFRIQPAALTYLGFVAVLTLLHLIPAYWNGLLGSVLMIRNLWPGMQGYEYWFTSHFWSLSVEEHFYLLLPAFLVVVRRGRLAILTILVVFLQVWRLIVFRHPSLTSITWQPFLRTDIAIDVIVLGSITALALNKPRVQAFAVRWLHPSIALLLTAAIYWRLQVHHSTYDRIPLILTYPLLLVSTVLHPGSIITRLLEWPPLRYVGRISFSLYLWQQIFFVPVNPPGPGDWRSHHLLCWSAAFACAILSYHFIETPMIRIGHRIAMRYTRAPSEAERPEPEAS</sequence>
<feature type="transmembrane region" description="Helical" evidence="1">
    <location>
        <begin position="97"/>
        <end position="121"/>
    </location>
</feature>
<proteinExistence type="predicted"/>
<gene>
    <name evidence="3" type="ORF">SAMN05444167_3393</name>
</gene>
<feature type="transmembrane region" description="Helical" evidence="1">
    <location>
        <begin position="237"/>
        <end position="254"/>
    </location>
</feature>
<dbReference type="GO" id="GO:0016020">
    <property type="term" value="C:membrane"/>
    <property type="evidence" value="ECO:0007669"/>
    <property type="project" value="TreeGrafter"/>
</dbReference>
<keyword evidence="3" id="KW-0808">Transferase</keyword>
<keyword evidence="3" id="KW-0012">Acyltransferase</keyword>
<feature type="transmembrane region" description="Helical" evidence="1">
    <location>
        <begin position="296"/>
        <end position="314"/>
    </location>
</feature>
<keyword evidence="1" id="KW-0472">Membrane</keyword>
<dbReference type="GO" id="GO:0016787">
    <property type="term" value="F:hydrolase activity"/>
    <property type="evidence" value="ECO:0007669"/>
    <property type="project" value="UniProtKB-KW"/>
</dbReference>
<feature type="transmembrane region" description="Helical" evidence="1">
    <location>
        <begin position="141"/>
        <end position="162"/>
    </location>
</feature>
<keyword evidence="1" id="KW-1133">Transmembrane helix</keyword>
<feature type="domain" description="Acyltransferase 3" evidence="2">
    <location>
        <begin position="21"/>
        <end position="324"/>
    </location>
</feature>
<dbReference type="InterPro" id="IPR050879">
    <property type="entry name" value="Acyltransferase_3"/>
</dbReference>
<dbReference type="Pfam" id="PF01757">
    <property type="entry name" value="Acyl_transf_3"/>
    <property type="match status" value="1"/>
</dbReference>
<keyword evidence="3" id="KW-0378">Hydrolase</keyword>
<evidence type="ECO:0000313" key="4">
    <source>
        <dbReference type="Proteomes" id="UP000182427"/>
    </source>
</evidence>
<feature type="transmembrane region" description="Helical" evidence="1">
    <location>
        <begin position="204"/>
        <end position="225"/>
    </location>
</feature>
<evidence type="ECO:0000259" key="2">
    <source>
        <dbReference type="Pfam" id="PF01757"/>
    </source>
</evidence>
<dbReference type="AlphaFoldDB" id="A0A1G7P5Q0"/>
<dbReference type="InterPro" id="IPR002656">
    <property type="entry name" value="Acyl_transf_3_dom"/>
</dbReference>
<feature type="transmembrane region" description="Helical" evidence="1">
    <location>
        <begin position="266"/>
        <end position="289"/>
    </location>
</feature>
<feature type="transmembrane region" description="Helical" evidence="1">
    <location>
        <begin position="326"/>
        <end position="345"/>
    </location>
</feature>
<keyword evidence="4" id="KW-1185">Reference proteome</keyword>
<dbReference type="GO" id="GO:0016747">
    <property type="term" value="F:acyltransferase activity, transferring groups other than amino-acyl groups"/>
    <property type="evidence" value="ECO:0007669"/>
    <property type="project" value="InterPro"/>
</dbReference>
<dbReference type="PANTHER" id="PTHR23028:SF53">
    <property type="entry name" value="ACYL_TRANSF_3 DOMAIN-CONTAINING PROTEIN"/>
    <property type="match status" value="1"/>
</dbReference>
<keyword evidence="1" id="KW-0812">Transmembrane</keyword>
<evidence type="ECO:0000256" key="1">
    <source>
        <dbReference type="SAM" id="Phobius"/>
    </source>
</evidence>
<organism evidence="3 4">
    <name type="scientific">Terriglobus roseus</name>
    <dbReference type="NCBI Taxonomy" id="392734"/>
    <lineage>
        <taxon>Bacteria</taxon>
        <taxon>Pseudomonadati</taxon>
        <taxon>Acidobacteriota</taxon>
        <taxon>Terriglobia</taxon>
        <taxon>Terriglobales</taxon>
        <taxon>Acidobacteriaceae</taxon>
        <taxon>Terriglobus</taxon>
    </lineage>
</organism>
<accession>A0A1G7P5Q0</accession>
<dbReference type="PANTHER" id="PTHR23028">
    <property type="entry name" value="ACETYLTRANSFERASE"/>
    <property type="match status" value="1"/>
</dbReference>
<protein>
    <submittedName>
        <fullName evidence="3">Peptidoglycan/LPS O-acetylase OafA/YrhL, contains acyltransferase and SGNH-hydrolase domains</fullName>
    </submittedName>
</protein>
<dbReference type="OrthoDB" id="9796461at2"/>
<reference evidence="3 4" key="1">
    <citation type="submission" date="2016-10" db="EMBL/GenBank/DDBJ databases">
        <authorList>
            <person name="de Groot N.N."/>
        </authorList>
    </citation>
    <scope>NUCLEOTIDE SEQUENCE [LARGE SCALE GENOMIC DNA]</scope>
    <source>
        <strain evidence="3 4">GAS232</strain>
    </source>
</reference>